<dbReference type="EMBL" id="HE796930">
    <property type="protein sequence ID" value="CCL99366.1"/>
    <property type="molecule type" value="Genomic_DNA"/>
</dbReference>
<dbReference type="Gene3D" id="3.30.710.10">
    <property type="entry name" value="Potassium Channel Kv1.1, Chain A"/>
    <property type="match status" value="1"/>
</dbReference>
<proteinExistence type="predicted"/>
<dbReference type="InterPro" id="IPR000210">
    <property type="entry name" value="BTB/POZ_dom"/>
</dbReference>
<name>J4I8G4_9APHY</name>
<gene>
    <name evidence="3" type="ORF">FIBRA_01384</name>
</gene>
<organism evidence="3 4">
    <name type="scientific">Fibroporia radiculosa</name>
    <dbReference type="NCBI Taxonomy" id="599839"/>
    <lineage>
        <taxon>Eukaryota</taxon>
        <taxon>Fungi</taxon>
        <taxon>Dikarya</taxon>
        <taxon>Basidiomycota</taxon>
        <taxon>Agaricomycotina</taxon>
        <taxon>Agaricomycetes</taxon>
        <taxon>Polyporales</taxon>
        <taxon>Fibroporiaceae</taxon>
        <taxon>Fibroporia</taxon>
    </lineage>
</organism>
<protein>
    <recommendedName>
        <fullName evidence="2">BTB domain-containing protein</fullName>
    </recommendedName>
</protein>
<dbReference type="OrthoDB" id="2367075at2759"/>
<dbReference type="Proteomes" id="UP000006352">
    <property type="component" value="Unassembled WGS sequence"/>
</dbReference>
<keyword evidence="4" id="KW-1185">Reference proteome</keyword>
<dbReference type="Pfam" id="PF00651">
    <property type="entry name" value="BTB"/>
    <property type="match status" value="1"/>
</dbReference>
<sequence>MSRSPSPFDFSTSPIPSRVSSPAPSPSPSLRSPSLPPLPPLPPTSSAKRHPEYYLDDELVIFRVEDKLFRVNRYFLIRESEFFRTMFELPPGAADVEGTHDAAAIPLLQVTCSEFEALLHFVYKGMHDDNQLNLPQWIDLLSFSTRFICDRIRERAIREIDGHYPRVDPVVKIVLATMYSIPQWLAPSYEAICQRANPLEVDEAIKLGTETTTLLARAREAVRQEPIESRPALTPPPPESGGVAWPGLTTTDSYEPYRSPRVAEIVREVFWPPSPEAPLGA</sequence>
<dbReference type="AlphaFoldDB" id="J4I8G4"/>
<dbReference type="InParanoid" id="J4I8G4"/>
<feature type="region of interest" description="Disordered" evidence="1">
    <location>
        <begin position="225"/>
        <end position="251"/>
    </location>
</feature>
<feature type="domain" description="BTB" evidence="2">
    <location>
        <begin position="58"/>
        <end position="131"/>
    </location>
</feature>
<accession>J4I8G4</accession>
<dbReference type="HOGENOM" id="CLU_047592_5_1_1"/>
<reference evidence="3 4" key="1">
    <citation type="journal article" date="2012" name="Appl. Environ. Microbiol.">
        <title>Short-read sequencing for genomic analysis of the brown rot fungus Fibroporia radiculosa.</title>
        <authorList>
            <person name="Tang J.D."/>
            <person name="Perkins A.D."/>
            <person name="Sonstegard T.S."/>
            <person name="Schroeder S.G."/>
            <person name="Burgess S.C."/>
            <person name="Diehl S.V."/>
        </authorList>
    </citation>
    <scope>NUCLEOTIDE SEQUENCE [LARGE SCALE GENOMIC DNA]</scope>
    <source>
        <strain evidence="3 4">TFFH 294</strain>
    </source>
</reference>
<dbReference type="InterPro" id="IPR011333">
    <property type="entry name" value="SKP1/BTB/POZ_sf"/>
</dbReference>
<dbReference type="RefSeq" id="XP_012178649.1">
    <property type="nucleotide sequence ID" value="XM_012323259.1"/>
</dbReference>
<evidence type="ECO:0000256" key="1">
    <source>
        <dbReference type="SAM" id="MobiDB-lite"/>
    </source>
</evidence>
<dbReference type="GeneID" id="24094277"/>
<feature type="compositionally biased region" description="Polar residues" evidence="1">
    <location>
        <begin position="1"/>
        <end position="12"/>
    </location>
</feature>
<dbReference type="SUPFAM" id="SSF54695">
    <property type="entry name" value="POZ domain"/>
    <property type="match status" value="1"/>
</dbReference>
<evidence type="ECO:0000313" key="3">
    <source>
        <dbReference type="EMBL" id="CCL99366.1"/>
    </source>
</evidence>
<feature type="region of interest" description="Disordered" evidence="1">
    <location>
        <begin position="1"/>
        <end position="49"/>
    </location>
</feature>
<feature type="compositionally biased region" description="Pro residues" evidence="1">
    <location>
        <begin position="34"/>
        <end position="43"/>
    </location>
</feature>
<feature type="compositionally biased region" description="Low complexity" evidence="1">
    <location>
        <begin position="13"/>
        <end position="33"/>
    </location>
</feature>
<evidence type="ECO:0000259" key="2">
    <source>
        <dbReference type="PROSITE" id="PS50097"/>
    </source>
</evidence>
<dbReference type="SMART" id="SM00225">
    <property type="entry name" value="BTB"/>
    <property type="match status" value="1"/>
</dbReference>
<dbReference type="STRING" id="599839.J4I8G4"/>
<dbReference type="PROSITE" id="PS50097">
    <property type="entry name" value="BTB"/>
    <property type="match status" value="1"/>
</dbReference>
<dbReference type="CDD" id="cd18186">
    <property type="entry name" value="BTB_POZ_ZBTB_KLHL-like"/>
    <property type="match status" value="1"/>
</dbReference>
<evidence type="ECO:0000313" key="4">
    <source>
        <dbReference type="Proteomes" id="UP000006352"/>
    </source>
</evidence>